<dbReference type="AlphaFoldDB" id="A0A926KTA9"/>
<keyword evidence="6" id="KW-1185">Reference proteome</keyword>
<dbReference type="InterPro" id="IPR013216">
    <property type="entry name" value="Methyltransf_11"/>
</dbReference>
<evidence type="ECO:0000313" key="6">
    <source>
        <dbReference type="Proteomes" id="UP000650466"/>
    </source>
</evidence>
<accession>A0A926KTA9</accession>
<evidence type="ECO:0000256" key="2">
    <source>
        <dbReference type="ARBA" id="ARBA00022603"/>
    </source>
</evidence>
<evidence type="ECO:0000256" key="1">
    <source>
        <dbReference type="ARBA" id="ARBA00008361"/>
    </source>
</evidence>
<dbReference type="Proteomes" id="UP000650466">
    <property type="component" value="Unassembled WGS sequence"/>
</dbReference>
<organism evidence="5 6">
    <name type="scientific">Paenibacillus sedimenti</name>
    <dbReference type="NCBI Taxonomy" id="2770274"/>
    <lineage>
        <taxon>Bacteria</taxon>
        <taxon>Bacillati</taxon>
        <taxon>Bacillota</taxon>
        <taxon>Bacilli</taxon>
        <taxon>Bacillales</taxon>
        <taxon>Paenibacillaceae</taxon>
        <taxon>Paenibacillus</taxon>
    </lineage>
</organism>
<dbReference type="InterPro" id="IPR051052">
    <property type="entry name" value="Diverse_substrate_MTase"/>
</dbReference>
<dbReference type="PANTHER" id="PTHR44942">
    <property type="entry name" value="METHYLTRANSF_11 DOMAIN-CONTAINING PROTEIN"/>
    <property type="match status" value="1"/>
</dbReference>
<comment type="caution">
    <text evidence="5">The sequence shown here is derived from an EMBL/GenBank/DDBJ whole genome shotgun (WGS) entry which is preliminary data.</text>
</comment>
<dbReference type="SUPFAM" id="SSF53335">
    <property type="entry name" value="S-adenosyl-L-methionine-dependent methyltransferases"/>
    <property type="match status" value="1"/>
</dbReference>
<dbReference type="CDD" id="cd02440">
    <property type="entry name" value="AdoMet_MTases"/>
    <property type="match status" value="1"/>
</dbReference>
<feature type="domain" description="Methyltransferase type 11" evidence="4">
    <location>
        <begin position="49"/>
        <end position="142"/>
    </location>
</feature>
<dbReference type="GO" id="GO:0032259">
    <property type="term" value="P:methylation"/>
    <property type="evidence" value="ECO:0007669"/>
    <property type="project" value="UniProtKB-KW"/>
</dbReference>
<evidence type="ECO:0000313" key="5">
    <source>
        <dbReference type="EMBL" id="MBD0382923.1"/>
    </source>
</evidence>
<dbReference type="EMBL" id="JACVVD010000009">
    <property type="protein sequence ID" value="MBD0382923.1"/>
    <property type="molecule type" value="Genomic_DNA"/>
</dbReference>
<keyword evidence="2 5" id="KW-0489">Methyltransferase</keyword>
<dbReference type="GO" id="GO:0008757">
    <property type="term" value="F:S-adenosylmethionine-dependent methyltransferase activity"/>
    <property type="evidence" value="ECO:0007669"/>
    <property type="project" value="InterPro"/>
</dbReference>
<comment type="similarity">
    <text evidence="1">Belongs to the methyltransferase superfamily.</text>
</comment>
<dbReference type="Gene3D" id="3.40.50.150">
    <property type="entry name" value="Vaccinia Virus protein VP39"/>
    <property type="match status" value="1"/>
</dbReference>
<name>A0A926KTA9_9BACL</name>
<evidence type="ECO:0000256" key="3">
    <source>
        <dbReference type="ARBA" id="ARBA00022679"/>
    </source>
</evidence>
<gene>
    <name evidence="5" type="ORF">ICC18_22700</name>
</gene>
<dbReference type="PANTHER" id="PTHR44942:SF4">
    <property type="entry name" value="METHYLTRANSFERASE TYPE 11 DOMAIN-CONTAINING PROTEIN"/>
    <property type="match status" value="1"/>
</dbReference>
<dbReference type="RefSeq" id="WP_188176715.1">
    <property type="nucleotide sequence ID" value="NZ_JACVVD010000009.1"/>
</dbReference>
<proteinExistence type="inferred from homology"/>
<sequence>MTSKNDNKKLRETFEQSANIYQQARPDYPEELFDDLIHATNLNPGDHLLEVGCATGKATLPLAKRGFKITCVELGAELAAVARQNLVGMDVDIINGSFEDWQPEAEKGFDLVFAATAWKWVDPEVRYMKAWQALRPGGHLAFWNADHVFPEGGDPFFREIQTVYYEINEGKSVDNNDWPRPGELHVQSDEIEKSCMFEVVHIRHFDWERIYHVDEYIKLLETFSGHILMKEWKREKLFNEIRVLLNSRLEKSVRRHWGAVLHVARRKDL</sequence>
<reference evidence="5" key="1">
    <citation type="submission" date="2020-09" db="EMBL/GenBank/DDBJ databases">
        <title>Draft Genome Sequence of Paenibacillus sp. WST5.</title>
        <authorList>
            <person name="Bao Z."/>
        </authorList>
    </citation>
    <scope>NUCLEOTIDE SEQUENCE</scope>
    <source>
        <strain evidence="5">WST5</strain>
    </source>
</reference>
<dbReference type="Pfam" id="PF08241">
    <property type="entry name" value="Methyltransf_11"/>
    <property type="match status" value="1"/>
</dbReference>
<dbReference type="InterPro" id="IPR029063">
    <property type="entry name" value="SAM-dependent_MTases_sf"/>
</dbReference>
<protein>
    <submittedName>
        <fullName evidence="5">Class I SAM-dependent methyltransferase</fullName>
    </submittedName>
</protein>
<keyword evidence="3" id="KW-0808">Transferase</keyword>
<evidence type="ECO:0000259" key="4">
    <source>
        <dbReference type="Pfam" id="PF08241"/>
    </source>
</evidence>